<sequence length="358" mass="40253">MKHSKKVVSLTLITIFLLVITFTISKYIYEEKNLSTKPITKSNFSLDTIITITVYNTEDEKYINKCFEIINKYDNLFSVSKKNSDISKINNNPNQFVHVNSDTIELLKYSIKAAKDTNGLFDPTIGKLTDLWDISDKAKKTDATGNLDDKKNIPPSQKINSLLSHINYENIKIKNNSVKLSDSNSKIDLGGIAKGYIADKLKEYLNTTSLHERAIINLGGNILTINKKKSSEFNIGIQKPFSPNTTIGSLRVSNKSVVTSGIYERFFKCDNKIYHHILSTSNGYPVENNLEGVTIITKKSTTADALSTSVFTMGLHDGKKYIENLKNVEAIFITKDKKIYLTKGVKNFKLTDNTYTLS</sequence>
<organism evidence="13 14">
    <name type="scientific">Lachnobacterium bovis</name>
    <dbReference type="NCBI Taxonomy" id="140626"/>
    <lineage>
        <taxon>Bacteria</taxon>
        <taxon>Bacillati</taxon>
        <taxon>Bacillota</taxon>
        <taxon>Clostridia</taxon>
        <taxon>Lachnospirales</taxon>
        <taxon>Lachnospiraceae</taxon>
        <taxon>Lachnobacterium</taxon>
    </lineage>
</organism>
<evidence type="ECO:0000256" key="1">
    <source>
        <dbReference type="ARBA" id="ARBA00011955"/>
    </source>
</evidence>
<keyword evidence="4 10" id="KW-0808">Transferase</keyword>
<protein>
    <recommendedName>
        <fullName evidence="2 10">FAD:protein FMN transferase</fullName>
        <ecNumber evidence="1 10">2.7.1.180</ecNumber>
    </recommendedName>
    <alternativeName>
        <fullName evidence="8 10">Flavin transferase</fullName>
    </alternativeName>
</protein>
<dbReference type="PANTHER" id="PTHR30040:SF2">
    <property type="entry name" value="FAD:PROTEIN FMN TRANSFERASE"/>
    <property type="match status" value="1"/>
</dbReference>
<evidence type="ECO:0000256" key="12">
    <source>
        <dbReference type="SAM" id="Phobius"/>
    </source>
</evidence>
<keyword evidence="7 10" id="KW-0460">Magnesium</keyword>
<comment type="cofactor">
    <cofactor evidence="11">
        <name>Mg(2+)</name>
        <dbReference type="ChEBI" id="CHEBI:18420"/>
    </cofactor>
    <cofactor evidence="11">
        <name>Mn(2+)</name>
        <dbReference type="ChEBI" id="CHEBI:29035"/>
    </cofactor>
    <text evidence="11">Magnesium. Can also use manganese.</text>
</comment>
<evidence type="ECO:0000256" key="2">
    <source>
        <dbReference type="ARBA" id="ARBA00016337"/>
    </source>
</evidence>
<keyword evidence="6 10" id="KW-0274">FAD</keyword>
<keyword evidence="12" id="KW-0472">Membrane</keyword>
<dbReference type="EC" id="2.7.1.180" evidence="1 10"/>
<keyword evidence="3 10" id="KW-0285">Flavoprotein</keyword>
<dbReference type="AlphaFoldDB" id="A0A1H9QMB8"/>
<evidence type="ECO:0000256" key="8">
    <source>
        <dbReference type="ARBA" id="ARBA00031306"/>
    </source>
</evidence>
<keyword evidence="13" id="KW-0449">Lipoprotein</keyword>
<proteinExistence type="inferred from homology"/>
<dbReference type="PANTHER" id="PTHR30040">
    <property type="entry name" value="THIAMINE BIOSYNTHESIS LIPOPROTEIN APBE"/>
    <property type="match status" value="1"/>
</dbReference>
<dbReference type="PIRSF" id="PIRSF006268">
    <property type="entry name" value="ApbE"/>
    <property type="match status" value="1"/>
</dbReference>
<gene>
    <name evidence="13" type="ORF">SAMN02910429_00609</name>
</gene>
<dbReference type="GO" id="GO:0016740">
    <property type="term" value="F:transferase activity"/>
    <property type="evidence" value="ECO:0007669"/>
    <property type="project" value="UniProtKB-UniRule"/>
</dbReference>
<evidence type="ECO:0000313" key="13">
    <source>
        <dbReference type="EMBL" id="SER61560.1"/>
    </source>
</evidence>
<comment type="catalytic activity">
    <reaction evidence="9 10">
        <text>L-threonyl-[protein] + FAD = FMN-L-threonyl-[protein] + AMP + H(+)</text>
        <dbReference type="Rhea" id="RHEA:36847"/>
        <dbReference type="Rhea" id="RHEA-COMP:11060"/>
        <dbReference type="Rhea" id="RHEA-COMP:11061"/>
        <dbReference type="ChEBI" id="CHEBI:15378"/>
        <dbReference type="ChEBI" id="CHEBI:30013"/>
        <dbReference type="ChEBI" id="CHEBI:57692"/>
        <dbReference type="ChEBI" id="CHEBI:74257"/>
        <dbReference type="ChEBI" id="CHEBI:456215"/>
        <dbReference type="EC" id="2.7.1.180"/>
    </reaction>
</comment>
<reference evidence="14" key="1">
    <citation type="submission" date="2016-10" db="EMBL/GenBank/DDBJ databases">
        <authorList>
            <person name="Varghese N."/>
            <person name="Submissions S."/>
        </authorList>
    </citation>
    <scope>NUCLEOTIDE SEQUENCE [LARGE SCALE GENOMIC DNA]</scope>
    <source>
        <strain evidence="14">S1b</strain>
    </source>
</reference>
<dbReference type="Proteomes" id="UP000182471">
    <property type="component" value="Unassembled WGS sequence"/>
</dbReference>
<keyword evidence="14" id="KW-1185">Reference proteome</keyword>
<name>A0A1H9QMB8_9FIRM</name>
<evidence type="ECO:0000256" key="3">
    <source>
        <dbReference type="ARBA" id="ARBA00022630"/>
    </source>
</evidence>
<evidence type="ECO:0000256" key="7">
    <source>
        <dbReference type="ARBA" id="ARBA00022842"/>
    </source>
</evidence>
<keyword evidence="12" id="KW-1133">Transmembrane helix</keyword>
<dbReference type="SUPFAM" id="SSF143631">
    <property type="entry name" value="ApbE-like"/>
    <property type="match status" value="1"/>
</dbReference>
<dbReference type="GO" id="GO:0046872">
    <property type="term" value="F:metal ion binding"/>
    <property type="evidence" value="ECO:0007669"/>
    <property type="project" value="UniProtKB-UniRule"/>
</dbReference>
<dbReference type="RefSeq" id="WP_074730393.1">
    <property type="nucleotide sequence ID" value="NZ_FOGW01000006.1"/>
</dbReference>
<evidence type="ECO:0000313" key="14">
    <source>
        <dbReference type="Proteomes" id="UP000182471"/>
    </source>
</evidence>
<accession>A0A1H9QMB8</accession>
<feature type="binding site" evidence="11">
    <location>
        <position position="304"/>
    </location>
    <ligand>
        <name>Mg(2+)</name>
        <dbReference type="ChEBI" id="CHEBI:18420"/>
    </ligand>
</feature>
<keyword evidence="5 10" id="KW-0479">Metal-binding</keyword>
<evidence type="ECO:0000256" key="4">
    <source>
        <dbReference type="ARBA" id="ARBA00022679"/>
    </source>
</evidence>
<evidence type="ECO:0000256" key="5">
    <source>
        <dbReference type="ARBA" id="ARBA00022723"/>
    </source>
</evidence>
<dbReference type="Gene3D" id="3.10.520.10">
    <property type="entry name" value="ApbE-like domains"/>
    <property type="match status" value="1"/>
</dbReference>
<comment type="similarity">
    <text evidence="10">Belongs to the ApbE family.</text>
</comment>
<dbReference type="InterPro" id="IPR003374">
    <property type="entry name" value="ApbE-like_sf"/>
</dbReference>
<evidence type="ECO:0000256" key="9">
    <source>
        <dbReference type="ARBA" id="ARBA00048540"/>
    </source>
</evidence>
<feature type="transmembrane region" description="Helical" evidence="12">
    <location>
        <begin position="7"/>
        <end position="29"/>
    </location>
</feature>
<dbReference type="InterPro" id="IPR024932">
    <property type="entry name" value="ApbE"/>
</dbReference>
<keyword evidence="12" id="KW-0812">Transmembrane</keyword>
<feature type="binding site" evidence="11">
    <location>
        <position position="191"/>
    </location>
    <ligand>
        <name>Mg(2+)</name>
        <dbReference type="ChEBI" id="CHEBI:18420"/>
    </ligand>
</feature>
<evidence type="ECO:0000256" key="11">
    <source>
        <dbReference type="PIRSR" id="PIRSR006268-2"/>
    </source>
</evidence>
<feature type="binding site" evidence="11">
    <location>
        <position position="308"/>
    </location>
    <ligand>
        <name>Mg(2+)</name>
        <dbReference type="ChEBI" id="CHEBI:18420"/>
    </ligand>
</feature>
<evidence type="ECO:0000256" key="6">
    <source>
        <dbReference type="ARBA" id="ARBA00022827"/>
    </source>
</evidence>
<dbReference type="Pfam" id="PF02424">
    <property type="entry name" value="ApbE"/>
    <property type="match status" value="1"/>
</dbReference>
<evidence type="ECO:0000256" key="10">
    <source>
        <dbReference type="PIRNR" id="PIRNR006268"/>
    </source>
</evidence>
<dbReference type="EMBL" id="FOGW01000006">
    <property type="protein sequence ID" value="SER61560.1"/>
    <property type="molecule type" value="Genomic_DNA"/>
</dbReference>